<feature type="compositionally biased region" description="Low complexity" evidence="1">
    <location>
        <begin position="236"/>
        <end position="252"/>
    </location>
</feature>
<dbReference type="RefSeq" id="WP_321547237.1">
    <property type="nucleotide sequence ID" value="NZ_JAXIVS010000006.1"/>
</dbReference>
<keyword evidence="5" id="KW-1185">Reference proteome</keyword>
<keyword evidence="2" id="KW-0732">Signal</keyword>
<evidence type="ECO:0000313" key="4">
    <source>
        <dbReference type="EMBL" id="MDY7228510.1"/>
    </source>
</evidence>
<dbReference type="EMBL" id="JAXIVS010000006">
    <property type="protein sequence ID" value="MDY7228510.1"/>
    <property type="molecule type" value="Genomic_DNA"/>
</dbReference>
<dbReference type="PANTHER" id="PTHR36194">
    <property type="entry name" value="S-LAYER-LIKE PROTEIN"/>
    <property type="match status" value="1"/>
</dbReference>
<dbReference type="InterPro" id="IPR013229">
    <property type="entry name" value="PEGA"/>
</dbReference>
<dbReference type="Pfam" id="PF08308">
    <property type="entry name" value="PEGA"/>
    <property type="match status" value="2"/>
</dbReference>
<comment type="caution">
    <text evidence="4">The sequence shown here is derived from an EMBL/GenBank/DDBJ whole genome shotgun (WGS) entry which is preliminary data.</text>
</comment>
<sequence length="322" mass="33556">MSLRRAAVFALLAALVAPPALAQDDDLLVPIEATPKESKPKPKPAKRRPAKKPAKKPATAQKPPPAPAPEDDLLVPIAAGKTELLVRLGGGVKGARLLVDNKEVGALPQGAFTVEPGEHLVVVRRPGFAEFSRRINVEKGKTAELSVALDAVAGVVSVNADVPGAKVSIDGQPRGQVPLANVELKPGSHEIVVSREGFESDVSRIAVRAGRDYTVSAHLKPVEGSKPPVVASADRPQQPVLTPTTPTVDPLTPVAPPEEPSVSEDRPWFKRWYVWAGVGAVVAAAAAGTVVATQGGSARPLSPEEVCGGTCDGTLNGVVRFR</sequence>
<proteinExistence type="predicted"/>
<evidence type="ECO:0000256" key="1">
    <source>
        <dbReference type="SAM" id="MobiDB-lite"/>
    </source>
</evidence>
<feature type="domain" description="PEGA" evidence="3">
    <location>
        <begin position="154"/>
        <end position="222"/>
    </location>
</feature>
<dbReference type="Proteomes" id="UP001291309">
    <property type="component" value="Unassembled WGS sequence"/>
</dbReference>
<dbReference type="PANTHER" id="PTHR36194:SF1">
    <property type="entry name" value="S-LAYER-LIKE PROTEIN"/>
    <property type="match status" value="1"/>
</dbReference>
<feature type="region of interest" description="Disordered" evidence="1">
    <location>
        <begin position="32"/>
        <end position="72"/>
    </location>
</feature>
<evidence type="ECO:0000259" key="3">
    <source>
        <dbReference type="Pfam" id="PF08308"/>
    </source>
</evidence>
<feature type="chain" id="PRO_5046433485" evidence="2">
    <location>
        <begin position="23"/>
        <end position="322"/>
    </location>
</feature>
<protein>
    <submittedName>
        <fullName evidence="4">PEGA domain-containing protein</fullName>
    </submittedName>
</protein>
<name>A0ABU5H5A2_9BACT</name>
<organism evidence="4 5">
    <name type="scientific">Hyalangium rubrum</name>
    <dbReference type="NCBI Taxonomy" id="3103134"/>
    <lineage>
        <taxon>Bacteria</taxon>
        <taxon>Pseudomonadati</taxon>
        <taxon>Myxococcota</taxon>
        <taxon>Myxococcia</taxon>
        <taxon>Myxococcales</taxon>
        <taxon>Cystobacterineae</taxon>
        <taxon>Archangiaceae</taxon>
        <taxon>Hyalangium</taxon>
    </lineage>
</organism>
<accession>A0ABU5H5A2</accession>
<feature type="domain" description="PEGA" evidence="3">
    <location>
        <begin position="92"/>
        <end position="150"/>
    </location>
</feature>
<gene>
    <name evidence="4" type="ORF">SYV04_18955</name>
</gene>
<feature type="signal peptide" evidence="2">
    <location>
        <begin position="1"/>
        <end position="22"/>
    </location>
</feature>
<feature type="region of interest" description="Disordered" evidence="1">
    <location>
        <begin position="224"/>
        <end position="262"/>
    </location>
</feature>
<evidence type="ECO:0000256" key="2">
    <source>
        <dbReference type="SAM" id="SignalP"/>
    </source>
</evidence>
<feature type="compositionally biased region" description="Basic residues" evidence="1">
    <location>
        <begin position="41"/>
        <end position="55"/>
    </location>
</feature>
<reference evidence="4 5" key="1">
    <citation type="submission" date="2023-12" db="EMBL/GenBank/DDBJ databases">
        <title>the genome sequence of Hyalangium sp. s54d21.</title>
        <authorList>
            <person name="Zhang X."/>
        </authorList>
    </citation>
    <scope>NUCLEOTIDE SEQUENCE [LARGE SCALE GENOMIC DNA]</scope>
    <source>
        <strain evidence="5">s54d21</strain>
    </source>
</reference>
<evidence type="ECO:0000313" key="5">
    <source>
        <dbReference type="Proteomes" id="UP001291309"/>
    </source>
</evidence>